<name>A0A0P7WC51_SCLFO</name>
<sequence>MKMRPTMSWFWCLWISASAVLLCQASLYDTIQQHHLASPGRSSIQILDQHCGFRSLNGAEVDFEKRGYRFNMLIDESSRTALCLNVLISTDRDLYCQTPDV</sequence>
<comment type="caution">
    <text evidence="2">The sequence shown here is derived from an EMBL/GenBank/DDBJ whole genome shotgun (WGS) entry which is preliminary data.</text>
</comment>
<dbReference type="AlphaFoldDB" id="A0A0P7WC51"/>
<feature type="chain" id="PRO_5006144377" evidence="1">
    <location>
        <begin position="26"/>
        <end position="101"/>
    </location>
</feature>
<organism evidence="2 3">
    <name type="scientific">Scleropages formosus</name>
    <name type="common">Asian bonytongue</name>
    <name type="synonym">Osteoglossum formosum</name>
    <dbReference type="NCBI Taxonomy" id="113540"/>
    <lineage>
        <taxon>Eukaryota</taxon>
        <taxon>Metazoa</taxon>
        <taxon>Chordata</taxon>
        <taxon>Craniata</taxon>
        <taxon>Vertebrata</taxon>
        <taxon>Euteleostomi</taxon>
        <taxon>Actinopterygii</taxon>
        <taxon>Neopterygii</taxon>
        <taxon>Teleostei</taxon>
        <taxon>Osteoglossocephala</taxon>
        <taxon>Osteoglossomorpha</taxon>
        <taxon>Osteoglossiformes</taxon>
        <taxon>Osteoglossidae</taxon>
        <taxon>Scleropages</taxon>
    </lineage>
</organism>
<dbReference type="Proteomes" id="UP000034805">
    <property type="component" value="Unassembled WGS sequence"/>
</dbReference>
<gene>
    <name evidence="2" type="ORF">Z043_121345</name>
</gene>
<keyword evidence="1" id="KW-0732">Signal</keyword>
<evidence type="ECO:0000313" key="2">
    <source>
        <dbReference type="EMBL" id="KPP60634.1"/>
    </source>
</evidence>
<proteinExistence type="predicted"/>
<evidence type="ECO:0000256" key="1">
    <source>
        <dbReference type="SAM" id="SignalP"/>
    </source>
</evidence>
<evidence type="ECO:0000313" key="3">
    <source>
        <dbReference type="Proteomes" id="UP000034805"/>
    </source>
</evidence>
<reference evidence="2 3" key="1">
    <citation type="submission" date="2015-08" db="EMBL/GenBank/DDBJ databases">
        <title>The genome of the Asian arowana (Scleropages formosus).</title>
        <authorList>
            <person name="Tan M.H."/>
            <person name="Gan H.M."/>
            <person name="Croft L.J."/>
            <person name="Austin C.M."/>
        </authorList>
    </citation>
    <scope>NUCLEOTIDE SEQUENCE [LARGE SCALE GENOMIC DNA]</scope>
    <source>
        <strain evidence="2">Aro1</strain>
    </source>
</reference>
<protein>
    <submittedName>
        <fullName evidence="2">Uncharacterized protein</fullName>
    </submittedName>
</protein>
<dbReference type="EMBL" id="JARO02010516">
    <property type="protein sequence ID" value="KPP60634.1"/>
    <property type="molecule type" value="Genomic_DNA"/>
</dbReference>
<feature type="signal peptide" evidence="1">
    <location>
        <begin position="1"/>
        <end position="25"/>
    </location>
</feature>
<accession>A0A0P7WC51</accession>